<dbReference type="InterPro" id="IPR050616">
    <property type="entry name" value="CPA3_Na-H_Antiporter_A"/>
</dbReference>
<evidence type="ECO:0000259" key="8">
    <source>
        <dbReference type="Pfam" id="PF00662"/>
    </source>
</evidence>
<feature type="transmembrane region" description="Helical" evidence="6">
    <location>
        <begin position="197"/>
        <end position="216"/>
    </location>
</feature>
<feature type="transmembrane region" description="Helical" evidence="6">
    <location>
        <begin position="237"/>
        <end position="255"/>
    </location>
</feature>
<dbReference type="PANTHER" id="PTHR43373:SF1">
    <property type="entry name" value="NA(+)_H(+) ANTIPORTER SUBUNIT A"/>
    <property type="match status" value="1"/>
</dbReference>
<organism evidence="9">
    <name type="scientific">Longilinea arvoryzae</name>
    <dbReference type="NCBI Taxonomy" id="360412"/>
    <lineage>
        <taxon>Bacteria</taxon>
        <taxon>Bacillati</taxon>
        <taxon>Chloroflexota</taxon>
        <taxon>Anaerolineae</taxon>
        <taxon>Anaerolineales</taxon>
        <taxon>Anaerolineaceae</taxon>
        <taxon>Longilinea</taxon>
    </lineage>
</organism>
<reference evidence="9" key="1">
    <citation type="submission" date="2015-07" db="EMBL/GenBank/DDBJ databases">
        <title>Draft Genome Sequences of Anaerolinea thermolimosa IMO-1, Bellilinea caldifistulae GOMI-1, Leptolinea tardivitalis YMTK-2, Levilinea saccharolytica KIBI-1,Longilinea arvoryzae KOME-1, Previously Described as Members of the Anaerolineaceae (Chloroflexi).</title>
        <authorList>
            <person name="Sekiguchi Y."/>
            <person name="Ohashi A."/>
            <person name="Matsuura N."/>
            <person name="Tourlousse M.D."/>
        </authorList>
    </citation>
    <scope>NUCLEOTIDE SEQUENCE [LARGE SCALE GENOMIC DNA]</scope>
    <source>
        <strain evidence="9">KOME-1</strain>
    </source>
</reference>
<feature type="transmembrane region" description="Helical" evidence="6">
    <location>
        <begin position="136"/>
        <end position="154"/>
    </location>
</feature>
<feature type="transmembrane region" description="Helical" evidence="6">
    <location>
        <begin position="267"/>
        <end position="288"/>
    </location>
</feature>
<gene>
    <name evidence="9" type="ORF">LARV_01402</name>
</gene>
<keyword evidence="4 6" id="KW-0472">Membrane</keyword>
<dbReference type="PRINTS" id="PR01435">
    <property type="entry name" value="NPOXDRDTASE5"/>
</dbReference>
<dbReference type="RefSeq" id="WP_201785890.1">
    <property type="nucleotide sequence ID" value="NZ_DF967972.1"/>
</dbReference>
<feature type="domain" description="NADH:quinone oxidoreductase/Mrp antiporter transmembrane" evidence="7">
    <location>
        <begin position="129"/>
        <end position="414"/>
    </location>
</feature>
<dbReference type="InterPro" id="IPR001750">
    <property type="entry name" value="ND/Mrp_TM"/>
</dbReference>
<feature type="transmembrane region" description="Helical" evidence="6">
    <location>
        <begin position="295"/>
        <end position="313"/>
    </location>
</feature>
<keyword evidence="9" id="KW-0830">Ubiquinone</keyword>
<evidence type="ECO:0000313" key="9">
    <source>
        <dbReference type="EMBL" id="GAP13647.1"/>
    </source>
</evidence>
<dbReference type="EMBL" id="DF967972">
    <property type="protein sequence ID" value="GAP13647.1"/>
    <property type="molecule type" value="Genomic_DNA"/>
</dbReference>
<keyword evidence="3 6" id="KW-1133">Transmembrane helix</keyword>
<dbReference type="AlphaFoldDB" id="A0A0S7B849"/>
<dbReference type="GO" id="GO:0012505">
    <property type="term" value="C:endomembrane system"/>
    <property type="evidence" value="ECO:0007669"/>
    <property type="project" value="UniProtKB-SubCell"/>
</dbReference>
<evidence type="ECO:0000256" key="3">
    <source>
        <dbReference type="ARBA" id="ARBA00022989"/>
    </source>
</evidence>
<feature type="transmembrane region" description="Helical" evidence="6">
    <location>
        <begin position="6"/>
        <end position="22"/>
    </location>
</feature>
<proteinExistence type="predicted"/>
<keyword evidence="2 5" id="KW-0812">Transmembrane</keyword>
<protein>
    <submittedName>
        <fullName evidence="9">NADH:ubiquinone oxidoreductase subunit 5</fullName>
    </submittedName>
</protein>
<evidence type="ECO:0000256" key="4">
    <source>
        <dbReference type="ARBA" id="ARBA00023136"/>
    </source>
</evidence>
<evidence type="ECO:0000256" key="1">
    <source>
        <dbReference type="ARBA" id="ARBA00004127"/>
    </source>
</evidence>
<evidence type="ECO:0000256" key="2">
    <source>
        <dbReference type="ARBA" id="ARBA00022692"/>
    </source>
</evidence>
<evidence type="ECO:0000256" key="5">
    <source>
        <dbReference type="RuleBase" id="RU000320"/>
    </source>
</evidence>
<feature type="transmembrane region" description="Helical" evidence="6">
    <location>
        <begin position="447"/>
        <end position="468"/>
    </location>
</feature>
<dbReference type="PRINTS" id="PR01434">
    <property type="entry name" value="NADHDHGNASE5"/>
</dbReference>
<sequence>MNPIVGLPLAALGFGILLQILLNRAASPKLKGWLAFLCGAIALAGTLAMLPSVMQGTAIDQTLVLWDQNIPLQYHVDGLSLIFALMATGIGSAILLYCIHYMAHETEGTTRFYVLMLTFIAGLVNLVFSANLLLVYFSWEVIGLCSYFLVGFWYKESAAANGARKVLVMTHIPGYGLLAGILLLYQRSGTFVWTDPSVTAAFTTGIFILMLVAAMAKSVMFPLHTWIPEAMNAPTPVSALLHSACYVKAGVYLIARMYSIAPWPHAWNIIVMTLGCITILIGAIFALAQTDMKRLLAYSTISQLGYIITALGLGTNLGVAAGLFYCLSHGLFKGTLFLCAGAVQHATGTRDMRRLGGLATRMPWTARIWLIAAAAIIGVPLTNGFVAKWLLLDAALNANQIVVVIVAWVVSVITAVYMLKATVSVFYGDMPAWLKVAEVHDAEPSMLAGMGILGGLCLLFGLAPQILFKSLVAPAIHALGFNWEVSLTYLGLQTTSAGVQVTLGAGIAVIAILASLLAYSLTRPGKTQRASVGVFTGGDPLPETAGMTAVDFTELAEANFGPVYKFTDPDRVYLPIWNGIRTLAEGFEKLLHPISENYPLLATLVLAVLVFITVWLS</sequence>
<feature type="transmembrane region" description="Helical" evidence="6">
    <location>
        <begin position="497"/>
        <end position="519"/>
    </location>
</feature>
<dbReference type="Pfam" id="PF00361">
    <property type="entry name" value="Proton_antipo_M"/>
    <property type="match status" value="1"/>
</dbReference>
<feature type="domain" description="NADH-Ubiquinone oxidoreductase (complex I) chain 5 N-terminal" evidence="8">
    <location>
        <begin position="69"/>
        <end position="113"/>
    </location>
</feature>
<dbReference type="STRING" id="360412.LARV_01402"/>
<dbReference type="InterPro" id="IPR001516">
    <property type="entry name" value="Proton_antipo_N"/>
</dbReference>
<comment type="subcellular location">
    <subcellularLocation>
        <location evidence="1">Endomembrane system</location>
        <topology evidence="1">Multi-pass membrane protein</topology>
    </subcellularLocation>
    <subcellularLocation>
        <location evidence="5">Membrane</location>
        <topology evidence="5">Multi-pass membrane protein</topology>
    </subcellularLocation>
</comment>
<feature type="transmembrane region" description="Helical" evidence="6">
    <location>
        <begin position="364"/>
        <end position="381"/>
    </location>
</feature>
<feature type="transmembrane region" description="Helical" evidence="6">
    <location>
        <begin position="79"/>
        <end position="100"/>
    </location>
</feature>
<evidence type="ECO:0000259" key="7">
    <source>
        <dbReference type="Pfam" id="PF00361"/>
    </source>
</evidence>
<feature type="transmembrane region" description="Helical" evidence="6">
    <location>
        <begin position="166"/>
        <end position="185"/>
    </location>
</feature>
<accession>A0A0S7B849</accession>
<feature type="transmembrane region" description="Helical" evidence="6">
    <location>
        <begin position="598"/>
        <end position="616"/>
    </location>
</feature>
<feature type="transmembrane region" description="Helical" evidence="6">
    <location>
        <begin position="401"/>
        <end position="427"/>
    </location>
</feature>
<feature type="transmembrane region" description="Helical" evidence="6">
    <location>
        <begin position="319"/>
        <end position="343"/>
    </location>
</feature>
<feature type="transmembrane region" description="Helical" evidence="6">
    <location>
        <begin position="112"/>
        <end position="130"/>
    </location>
</feature>
<dbReference type="GO" id="GO:0016020">
    <property type="term" value="C:membrane"/>
    <property type="evidence" value="ECO:0007669"/>
    <property type="project" value="UniProtKB-SubCell"/>
</dbReference>
<evidence type="ECO:0000256" key="6">
    <source>
        <dbReference type="SAM" id="Phobius"/>
    </source>
</evidence>
<name>A0A0S7B849_9CHLR</name>
<keyword evidence="10" id="KW-1185">Reference proteome</keyword>
<dbReference type="Pfam" id="PF00662">
    <property type="entry name" value="Proton_antipo_N"/>
    <property type="match status" value="1"/>
</dbReference>
<feature type="transmembrane region" description="Helical" evidence="6">
    <location>
        <begin position="34"/>
        <end position="59"/>
    </location>
</feature>
<evidence type="ECO:0000313" key="10">
    <source>
        <dbReference type="Proteomes" id="UP000055060"/>
    </source>
</evidence>
<dbReference type="Proteomes" id="UP000055060">
    <property type="component" value="Unassembled WGS sequence"/>
</dbReference>
<dbReference type="PANTHER" id="PTHR43373">
    <property type="entry name" value="NA(+)/H(+) ANTIPORTER SUBUNIT"/>
    <property type="match status" value="1"/>
</dbReference>